<feature type="transmembrane region" description="Helical" evidence="5">
    <location>
        <begin position="194"/>
        <end position="212"/>
    </location>
</feature>
<comment type="similarity">
    <text evidence="5">Belongs to the SCAMP family.</text>
</comment>
<sequence length="344" mass="37768">MDSNPFADPRASNPFADPSVQQATGAGNASQRQGLLDDYNPFADGNQTRPGQGAGIPPPRPAQTTQPAIMTPSEEPPPPYSAAGAQRVDTSELQRRQEELEKKAAELQRKEQALKQVQGGARQNNFPPVPKFCPVGPCFYQDFSVDIPLEFQRIVKFVFFLWGAHVVVLFLNIWASLAYFIVDGDGGTTFGLSILWFVLFTPCSFVCWYRPLYKAFRSDSSFNFFVFFFVFFFQFCVNIIQCLGLTGFTVGIISGFGVVGHNLAAGLFMIFVGIFFALEAIISFAVLVKVHRIYRSTGASFQKAQQEFAQGVMRNETVQTAAADAAASAARGAVSGSYGSNNRY</sequence>
<protein>
    <recommendedName>
        <fullName evidence="5">Secretory carrier-associated membrane protein</fullName>
        <shortName evidence="5">Secretory carrier membrane protein</shortName>
    </recommendedName>
</protein>
<evidence type="ECO:0000313" key="8">
    <source>
        <dbReference type="Proteomes" id="UP000245119"/>
    </source>
</evidence>
<dbReference type="GO" id="GO:0015031">
    <property type="term" value="P:protein transport"/>
    <property type="evidence" value="ECO:0007669"/>
    <property type="project" value="InterPro"/>
</dbReference>
<feature type="transmembrane region" description="Helical" evidence="5">
    <location>
        <begin position="224"/>
        <end position="257"/>
    </location>
</feature>
<proteinExistence type="inferred from homology"/>
<feature type="transmembrane region" description="Helical" evidence="5">
    <location>
        <begin position="263"/>
        <end position="288"/>
    </location>
</feature>
<dbReference type="GO" id="GO:0055038">
    <property type="term" value="C:recycling endosome membrane"/>
    <property type="evidence" value="ECO:0007669"/>
    <property type="project" value="TreeGrafter"/>
</dbReference>
<keyword evidence="3 5" id="KW-1133">Transmembrane helix</keyword>
<evidence type="ECO:0000256" key="4">
    <source>
        <dbReference type="ARBA" id="ARBA00023136"/>
    </source>
</evidence>
<keyword evidence="2 5" id="KW-0812">Transmembrane</keyword>
<feature type="compositionally biased region" description="Basic and acidic residues" evidence="6">
    <location>
        <begin position="89"/>
        <end position="106"/>
    </location>
</feature>
<gene>
    <name evidence="7" type="ORF">C0Q70_20347</name>
</gene>
<keyword evidence="8" id="KW-1185">Reference proteome</keyword>
<dbReference type="STRING" id="400727.A0A2T7NFB1"/>
<evidence type="ECO:0000256" key="5">
    <source>
        <dbReference type="RuleBase" id="RU363122"/>
    </source>
</evidence>
<dbReference type="InterPro" id="IPR007273">
    <property type="entry name" value="SCAMP"/>
</dbReference>
<keyword evidence="4 5" id="KW-0472">Membrane</keyword>
<keyword evidence="5" id="KW-0813">Transport</keyword>
<comment type="subcellular location">
    <subcellularLocation>
        <location evidence="1 5">Membrane</location>
        <topology evidence="1 5">Multi-pass membrane protein</topology>
    </subcellularLocation>
</comment>
<feature type="region of interest" description="Disordered" evidence="6">
    <location>
        <begin position="1"/>
        <end position="106"/>
    </location>
</feature>
<dbReference type="PANTHER" id="PTHR10687">
    <property type="entry name" value="SECRETORY CARRIER-ASSOCIATED MEMBRANE PROTEIN SCAMP"/>
    <property type="match status" value="1"/>
</dbReference>
<evidence type="ECO:0000256" key="3">
    <source>
        <dbReference type="ARBA" id="ARBA00022989"/>
    </source>
</evidence>
<evidence type="ECO:0000313" key="7">
    <source>
        <dbReference type="EMBL" id="PVD19854.1"/>
    </source>
</evidence>
<evidence type="ECO:0000256" key="2">
    <source>
        <dbReference type="ARBA" id="ARBA00022692"/>
    </source>
</evidence>
<dbReference type="Proteomes" id="UP000245119">
    <property type="component" value="Linkage Group LG13"/>
</dbReference>
<dbReference type="PANTHER" id="PTHR10687:SF2">
    <property type="entry name" value="SECRETORY CARRIER-ASSOCIATED MEMBRANE PROTEIN"/>
    <property type="match status" value="1"/>
</dbReference>
<evidence type="ECO:0000256" key="1">
    <source>
        <dbReference type="ARBA" id="ARBA00004141"/>
    </source>
</evidence>
<reference evidence="7 8" key="1">
    <citation type="submission" date="2018-04" db="EMBL/GenBank/DDBJ databases">
        <title>The genome of golden apple snail Pomacea canaliculata provides insight into stress tolerance and invasive adaptation.</title>
        <authorList>
            <person name="Liu C."/>
            <person name="Liu B."/>
            <person name="Ren Y."/>
            <person name="Zhang Y."/>
            <person name="Wang H."/>
            <person name="Li S."/>
            <person name="Jiang F."/>
            <person name="Yin L."/>
            <person name="Zhang G."/>
            <person name="Qian W."/>
            <person name="Fan W."/>
        </authorList>
    </citation>
    <scope>NUCLEOTIDE SEQUENCE [LARGE SCALE GENOMIC DNA]</scope>
    <source>
        <strain evidence="7">SZHN2017</strain>
        <tissue evidence="7">Muscle</tissue>
    </source>
</reference>
<feature type="transmembrane region" description="Helical" evidence="5">
    <location>
        <begin position="157"/>
        <end position="182"/>
    </location>
</feature>
<evidence type="ECO:0000256" key="6">
    <source>
        <dbReference type="SAM" id="MobiDB-lite"/>
    </source>
</evidence>
<dbReference type="EMBL" id="PZQS01000013">
    <property type="protein sequence ID" value="PVD19854.1"/>
    <property type="molecule type" value="Genomic_DNA"/>
</dbReference>
<organism evidence="7 8">
    <name type="scientific">Pomacea canaliculata</name>
    <name type="common">Golden apple snail</name>
    <dbReference type="NCBI Taxonomy" id="400727"/>
    <lineage>
        <taxon>Eukaryota</taxon>
        <taxon>Metazoa</taxon>
        <taxon>Spiralia</taxon>
        <taxon>Lophotrochozoa</taxon>
        <taxon>Mollusca</taxon>
        <taxon>Gastropoda</taxon>
        <taxon>Caenogastropoda</taxon>
        <taxon>Architaenioglossa</taxon>
        <taxon>Ampullarioidea</taxon>
        <taxon>Ampullariidae</taxon>
        <taxon>Pomacea</taxon>
    </lineage>
</organism>
<dbReference type="Pfam" id="PF04144">
    <property type="entry name" value="SCAMP"/>
    <property type="match status" value="1"/>
</dbReference>
<name>A0A2T7NFB1_POMCA</name>
<feature type="compositionally biased region" description="Polar residues" evidence="6">
    <location>
        <begin position="19"/>
        <end position="33"/>
    </location>
</feature>
<feature type="compositionally biased region" description="Low complexity" evidence="6">
    <location>
        <begin position="62"/>
        <end position="73"/>
    </location>
</feature>
<dbReference type="AlphaFoldDB" id="A0A2T7NFB1"/>
<accession>A0A2T7NFB1</accession>
<comment type="caution">
    <text evidence="7">The sequence shown here is derived from an EMBL/GenBank/DDBJ whole genome shotgun (WGS) entry which is preliminary data.</text>
</comment>
<dbReference type="OrthoDB" id="242866at2759"/>
<dbReference type="GO" id="GO:0032588">
    <property type="term" value="C:trans-Golgi network membrane"/>
    <property type="evidence" value="ECO:0007669"/>
    <property type="project" value="TreeGrafter"/>
</dbReference>